<keyword evidence="2" id="KW-1185">Reference proteome</keyword>
<protein>
    <submittedName>
        <fullName evidence="1">NTF2-like protein</fullName>
    </submittedName>
</protein>
<dbReference type="EMBL" id="ML208259">
    <property type="protein sequence ID" value="TFK77456.1"/>
    <property type="molecule type" value="Genomic_DNA"/>
</dbReference>
<accession>A0ACD3BHR7</accession>
<evidence type="ECO:0000313" key="2">
    <source>
        <dbReference type="Proteomes" id="UP000308600"/>
    </source>
</evidence>
<dbReference type="Proteomes" id="UP000308600">
    <property type="component" value="Unassembled WGS sequence"/>
</dbReference>
<reference evidence="1 2" key="1">
    <citation type="journal article" date="2019" name="Nat. Ecol. Evol.">
        <title>Megaphylogeny resolves global patterns of mushroom evolution.</title>
        <authorList>
            <person name="Varga T."/>
            <person name="Krizsan K."/>
            <person name="Foldi C."/>
            <person name="Dima B."/>
            <person name="Sanchez-Garcia M."/>
            <person name="Sanchez-Ramirez S."/>
            <person name="Szollosi G.J."/>
            <person name="Szarkandi J.G."/>
            <person name="Papp V."/>
            <person name="Albert L."/>
            <person name="Andreopoulos W."/>
            <person name="Angelini C."/>
            <person name="Antonin V."/>
            <person name="Barry K.W."/>
            <person name="Bougher N.L."/>
            <person name="Buchanan P."/>
            <person name="Buyck B."/>
            <person name="Bense V."/>
            <person name="Catcheside P."/>
            <person name="Chovatia M."/>
            <person name="Cooper J."/>
            <person name="Damon W."/>
            <person name="Desjardin D."/>
            <person name="Finy P."/>
            <person name="Geml J."/>
            <person name="Haridas S."/>
            <person name="Hughes K."/>
            <person name="Justo A."/>
            <person name="Karasinski D."/>
            <person name="Kautmanova I."/>
            <person name="Kiss B."/>
            <person name="Kocsube S."/>
            <person name="Kotiranta H."/>
            <person name="LaButti K.M."/>
            <person name="Lechner B.E."/>
            <person name="Liimatainen K."/>
            <person name="Lipzen A."/>
            <person name="Lukacs Z."/>
            <person name="Mihaltcheva S."/>
            <person name="Morgado L.N."/>
            <person name="Niskanen T."/>
            <person name="Noordeloos M.E."/>
            <person name="Ohm R.A."/>
            <person name="Ortiz-Santana B."/>
            <person name="Ovrebo C."/>
            <person name="Racz N."/>
            <person name="Riley R."/>
            <person name="Savchenko A."/>
            <person name="Shiryaev A."/>
            <person name="Soop K."/>
            <person name="Spirin V."/>
            <person name="Szebenyi C."/>
            <person name="Tomsovsky M."/>
            <person name="Tulloss R.E."/>
            <person name="Uehling J."/>
            <person name="Grigoriev I.V."/>
            <person name="Vagvolgyi C."/>
            <person name="Papp T."/>
            <person name="Martin F.M."/>
            <person name="Miettinen O."/>
            <person name="Hibbett D.S."/>
            <person name="Nagy L.G."/>
        </authorList>
    </citation>
    <scope>NUCLEOTIDE SEQUENCE [LARGE SCALE GENOMIC DNA]</scope>
    <source>
        <strain evidence="1 2">NL-1719</strain>
    </source>
</reference>
<evidence type="ECO:0000313" key="1">
    <source>
        <dbReference type="EMBL" id="TFK77456.1"/>
    </source>
</evidence>
<gene>
    <name evidence="1" type="ORF">BDN72DRAFT_830623</name>
</gene>
<organism evidence="1 2">
    <name type="scientific">Pluteus cervinus</name>
    <dbReference type="NCBI Taxonomy" id="181527"/>
    <lineage>
        <taxon>Eukaryota</taxon>
        <taxon>Fungi</taxon>
        <taxon>Dikarya</taxon>
        <taxon>Basidiomycota</taxon>
        <taxon>Agaricomycotina</taxon>
        <taxon>Agaricomycetes</taxon>
        <taxon>Agaricomycetidae</taxon>
        <taxon>Agaricales</taxon>
        <taxon>Pluteineae</taxon>
        <taxon>Pluteaceae</taxon>
        <taxon>Pluteus</taxon>
    </lineage>
</organism>
<sequence length="196" mass="21207">MSSQPSQPLPQPTTSAAPVLIAATNQAAAPVATFSAEVASTQPRAPLTSNDIEIATRAADQFQRLYYNTYDSKTRLSELPKLYRPTSSLTWNGKPYQGVDGVQDLISQMPVSKHEVQSFDCHPIPGTSPPSLLVTVSGNVVHGRPNPNQAKKRAIDEQPRVFHQTFMLVPDSAAPPTKAGEVGKYYISADAFRFVG</sequence>
<name>A0ACD3BHR7_9AGAR</name>
<proteinExistence type="predicted"/>